<dbReference type="AlphaFoldDB" id="A0A6S7KJG8"/>
<sequence>MSAVLNGLLNSTVGLLCTKLRDYTANRLLEGDINNDQLRQIVVREIDDIKTKLEGLSRKDLLASLSFFKEGVTRLYSSFEIYGKASDRPRFSKAYATAGVSEVESVVKTKAGQLSALQTQAEYGA</sequence>
<gene>
    <name evidence="1" type="ORF">PACLA_8A061909</name>
</gene>
<protein>
    <submittedName>
        <fullName evidence="1">Uncharacterized protein</fullName>
    </submittedName>
</protein>
<dbReference type="Proteomes" id="UP001152795">
    <property type="component" value="Unassembled WGS sequence"/>
</dbReference>
<dbReference type="OrthoDB" id="5980364at2759"/>
<organism evidence="1 2">
    <name type="scientific">Paramuricea clavata</name>
    <name type="common">Red gorgonian</name>
    <name type="synonym">Violescent sea-whip</name>
    <dbReference type="NCBI Taxonomy" id="317549"/>
    <lineage>
        <taxon>Eukaryota</taxon>
        <taxon>Metazoa</taxon>
        <taxon>Cnidaria</taxon>
        <taxon>Anthozoa</taxon>
        <taxon>Octocorallia</taxon>
        <taxon>Malacalcyonacea</taxon>
        <taxon>Plexauridae</taxon>
        <taxon>Paramuricea</taxon>
    </lineage>
</organism>
<name>A0A6S7KJG8_PARCT</name>
<dbReference type="EMBL" id="CACRXK020044673">
    <property type="protein sequence ID" value="CAB4046026.1"/>
    <property type="molecule type" value="Genomic_DNA"/>
</dbReference>
<evidence type="ECO:0000313" key="1">
    <source>
        <dbReference type="EMBL" id="CAB4046026.1"/>
    </source>
</evidence>
<feature type="non-terminal residue" evidence="1">
    <location>
        <position position="125"/>
    </location>
</feature>
<keyword evidence="2" id="KW-1185">Reference proteome</keyword>
<proteinExistence type="predicted"/>
<reference evidence="1" key="1">
    <citation type="submission" date="2020-04" db="EMBL/GenBank/DDBJ databases">
        <authorList>
            <person name="Alioto T."/>
            <person name="Alioto T."/>
            <person name="Gomez Garrido J."/>
        </authorList>
    </citation>
    <scope>NUCLEOTIDE SEQUENCE</scope>
    <source>
        <strain evidence="1">A484AB</strain>
    </source>
</reference>
<evidence type="ECO:0000313" key="2">
    <source>
        <dbReference type="Proteomes" id="UP001152795"/>
    </source>
</evidence>
<accession>A0A6S7KJG8</accession>
<comment type="caution">
    <text evidence="1">The sequence shown here is derived from an EMBL/GenBank/DDBJ whole genome shotgun (WGS) entry which is preliminary data.</text>
</comment>